<dbReference type="OrthoDB" id="272289at2759"/>
<evidence type="ECO:0000313" key="15">
    <source>
        <dbReference type="Proteomes" id="UP000194236"/>
    </source>
</evidence>
<gene>
    <name evidence="14" type="ORF">BLA29_008839</name>
</gene>
<evidence type="ECO:0000256" key="4">
    <source>
        <dbReference type="ARBA" id="ARBA00012702"/>
    </source>
</evidence>
<evidence type="ECO:0000256" key="3">
    <source>
        <dbReference type="ARBA" id="ARBA00012700"/>
    </source>
</evidence>
<keyword evidence="8" id="KW-0460">Magnesium</keyword>
<dbReference type="GO" id="GO:0004662">
    <property type="term" value="F:CAAX-protein geranylgeranyltransferase activity"/>
    <property type="evidence" value="ECO:0007669"/>
    <property type="project" value="UniProtKB-EC"/>
</dbReference>
<evidence type="ECO:0000256" key="9">
    <source>
        <dbReference type="ARBA" id="ARBA00040965"/>
    </source>
</evidence>
<keyword evidence="6" id="KW-0808">Transferase</keyword>
<dbReference type="EC" id="2.5.1.58" evidence="4"/>
<feature type="non-terminal residue" evidence="14">
    <location>
        <position position="154"/>
    </location>
</feature>
<dbReference type="Gene3D" id="1.25.40.120">
    <property type="entry name" value="Protein prenylyltransferase"/>
    <property type="match status" value="1"/>
</dbReference>
<evidence type="ECO:0000256" key="7">
    <source>
        <dbReference type="ARBA" id="ARBA00022737"/>
    </source>
</evidence>
<dbReference type="Proteomes" id="UP000194236">
    <property type="component" value="Unassembled WGS sequence"/>
</dbReference>
<dbReference type="SUPFAM" id="SSF48439">
    <property type="entry name" value="Protein prenylyltransferase"/>
    <property type="match status" value="1"/>
</dbReference>
<reference evidence="14 15" key="1">
    <citation type="submission" date="2017-03" db="EMBL/GenBank/DDBJ databases">
        <title>Genome Survey of Euroglyphus maynei.</title>
        <authorList>
            <person name="Arlian L.G."/>
            <person name="Morgan M.S."/>
            <person name="Rider S.D."/>
        </authorList>
    </citation>
    <scope>NUCLEOTIDE SEQUENCE [LARGE SCALE GENOMIC DNA]</scope>
    <source>
        <strain evidence="14">Arlian Lab</strain>
        <tissue evidence="14">Whole body</tissue>
    </source>
</reference>
<evidence type="ECO:0000256" key="1">
    <source>
        <dbReference type="ARBA" id="ARBA00001946"/>
    </source>
</evidence>
<evidence type="ECO:0000256" key="10">
    <source>
        <dbReference type="ARBA" id="ARBA00041392"/>
    </source>
</evidence>
<name>A0A1Y3BLY5_EURMA</name>
<evidence type="ECO:0000256" key="5">
    <source>
        <dbReference type="ARBA" id="ARBA00022602"/>
    </source>
</evidence>
<evidence type="ECO:0000256" key="13">
    <source>
        <dbReference type="ARBA" id="ARBA00043219"/>
    </source>
</evidence>
<comment type="caution">
    <text evidence="14">The sequence shown here is derived from an EMBL/GenBank/DDBJ whole genome shotgun (WGS) entry which is preliminary data.</text>
</comment>
<evidence type="ECO:0000313" key="14">
    <source>
        <dbReference type="EMBL" id="OTF82001.1"/>
    </source>
</evidence>
<dbReference type="GO" id="GO:0004660">
    <property type="term" value="F:protein farnesyltransferase activity"/>
    <property type="evidence" value="ECO:0007669"/>
    <property type="project" value="UniProtKB-EC"/>
</dbReference>
<evidence type="ECO:0000256" key="2">
    <source>
        <dbReference type="ARBA" id="ARBA00006734"/>
    </source>
</evidence>
<keyword evidence="7" id="KW-0677">Repeat</keyword>
<proteinExistence type="inferred from homology"/>
<dbReference type="PROSITE" id="PS51147">
    <property type="entry name" value="PFTA"/>
    <property type="match status" value="2"/>
</dbReference>
<keyword evidence="5" id="KW-0637">Prenyltransferase</keyword>
<accession>A0A1Y3BLY5</accession>
<dbReference type="Pfam" id="PF01239">
    <property type="entry name" value="PPTA"/>
    <property type="match status" value="2"/>
</dbReference>
<dbReference type="GO" id="GO:0005953">
    <property type="term" value="C:CAAX-protein geranylgeranyltransferase complex"/>
    <property type="evidence" value="ECO:0007669"/>
    <property type="project" value="TreeGrafter"/>
</dbReference>
<dbReference type="PANTHER" id="PTHR11129">
    <property type="entry name" value="PROTEIN FARNESYLTRANSFERASE ALPHA SUBUNIT/RAB GERANYLGERANYL TRANSFERASE ALPHA SUBUNIT"/>
    <property type="match status" value="1"/>
</dbReference>
<dbReference type="AlphaFoldDB" id="A0A1Y3BLY5"/>
<dbReference type="InterPro" id="IPR002088">
    <property type="entry name" value="Prenyl_trans_a"/>
</dbReference>
<evidence type="ECO:0000256" key="12">
    <source>
        <dbReference type="ARBA" id="ARBA00043086"/>
    </source>
</evidence>
<comment type="cofactor">
    <cofactor evidence="1">
        <name>Mg(2+)</name>
        <dbReference type="ChEBI" id="CHEBI:18420"/>
    </cofactor>
</comment>
<evidence type="ECO:0000256" key="11">
    <source>
        <dbReference type="ARBA" id="ARBA00042436"/>
    </source>
</evidence>
<sequence>MATFTILNPDEINDSSDNEYDDYNDFIMYKDRPEWSDIVPLKQNDGHHLVVSISYQPQFEDTYNYFRAIMAREEISDRALQLTEDCIRFNPTNYTVWHYRRVLLQRLDKNLIDELNYIHRIILKNPKNYQVWEHEKFLLRKIREKIERNEFDDD</sequence>
<keyword evidence="15" id="KW-1185">Reference proteome</keyword>
<evidence type="ECO:0000256" key="6">
    <source>
        <dbReference type="ARBA" id="ARBA00022679"/>
    </source>
</evidence>
<dbReference type="EC" id="2.5.1.59" evidence="3"/>
<protein>
    <recommendedName>
        <fullName evidence="9">Protein farnesyltransferase/geranylgeranyltransferase type-1 subunit alpha</fullName>
        <ecNumber evidence="4">2.5.1.58</ecNumber>
        <ecNumber evidence="3">2.5.1.59</ecNumber>
    </recommendedName>
    <alternativeName>
        <fullName evidence="12">CAAX farnesyltransferase subunit alpha</fullName>
    </alternativeName>
    <alternativeName>
        <fullName evidence="11">FTase-alpha</fullName>
    </alternativeName>
    <alternativeName>
        <fullName evidence="10">Ras proteins prenyltransferase subunit alpha</fullName>
    </alternativeName>
    <alternativeName>
        <fullName evidence="13">Type I protein geranyl-geranyltransferase subunit alpha</fullName>
    </alternativeName>
</protein>
<dbReference type="EMBL" id="MUJZ01010744">
    <property type="protein sequence ID" value="OTF82001.1"/>
    <property type="molecule type" value="Genomic_DNA"/>
</dbReference>
<dbReference type="PANTHER" id="PTHR11129:SF1">
    <property type="entry name" value="PROTEIN FARNESYLTRANSFERASE_GERANYLGERANYLTRANSFERASE TYPE-1 SUBUNIT ALPHA"/>
    <property type="match status" value="1"/>
</dbReference>
<comment type="similarity">
    <text evidence="2">Belongs to the protein prenyltransferase subunit alpha family.</text>
</comment>
<dbReference type="GO" id="GO:0005965">
    <property type="term" value="C:protein farnesyltransferase complex"/>
    <property type="evidence" value="ECO:0007669"/>
    <property type="project" value="TreeGrafter"/>
</dbReference>
<evidence type="ECO:0000256" key="8">
    <source>
        <dbReference type="ARBA" id="ARBA00022842"/>
    </source>
</evidence>
<organism evidence="14 15">
    <name type="scientific">Euroglyphus maynei</name>
    <name type="common">Mayne's house dust mite</name>
    <dbReference type="NCBI Taxonomy" id="6958"/>
    <lineage>
        <taxon>Eukaryota</taxon>
        <taxon>Metazoa</taxon>
        <taxon>Ecdysozoa</taxon>
        <taxon>Arthropoda</taxon>
        <taxon>Chelicerata</taxon>
        <taxon>Arachnida</taxon>
        <taxon>Acari</taxon>
        <taxon>Acariformes</taxon>
        <taxon>Sarcoptiformes</taxon>
        <taxon>Astigmata</taxon>
        <taxon>Psoroptidia</taxon>
        <taxon>Analgoidea</taxon>
        <taxon>Pyroglyphidae</taxon>
        <taxon>Pyroglyphinae</taxon>
        <taxon>Euroglyphus</taxon>
    </lineage>
</organism>